<keyword evidence="2" id="KW-1185">Reference proteome</keyword>
<evidence type="ECO:0008006" key="3">
    <source>
        <dbReference type="Google" id="ProtNLM"/>
    </source>
</evidence>
<name>A0A1Y5TDF6_9RHOB</name>
<accession>A0A1Y5TDF6</accession>
<protein>
    <recommendedName>
        <fullName evidence="3">Lipoprotein</fullName>
    </recommendedName>
</protein>
<dbReference type="RefSeq" id="WP_085855060.1">
    <property type="nucleotide sequence ID" value="NZ_FOPF01000010.1"/>
</dbReference>
<proteinExistence type="predicted"/>
<reference evidence="1 2" key="1">
    <citation type="submission" date="2017-03" db="EMBL/GenBank/DDBJ databases">
        <authorList>
            <person name="Afonso C.L."/>
            <person name="Miller P.J."/>
            <person name="Scott M.A."/>
            <person name="Spackman E."/>
            <person name="Goraichik I."/>
            <person name="Dimitrov K.M."/>
            <person name="Suarez D.L."/>
            <person name="Swayne D.E."/>
        </authorList>
    </citation>
    <scope>NUCLEOTIDE SEQUENCE [LARGE SCALE GENOMIC DNA]</scope>
    <source>
        <strain evidence="1 2">CECT 7066</strain>
    </source>
</reference>
<sequence length="131" mass="13834">MEVSDAAFQSFLPVVVVAAAASAAAAQDTSPTLSVEESADFDQYIVGPDGEPVYMFTTDIQGDGGEPAISCTSVDCLNAWPLVTADGELTARPELEESLAGTFSYKDQTVVTYNGWIISARTAVTFTRRIG</sequence>
<gene>
    <name evidence="1" type="ORF">PAM7066_03074</name>
</gene>
<dbReference type="AlphaFoldDB" id="A0A1Y5TDF6"/>
<organism evidence="1 2">
    <name type="scientific">Palleronia marisminoris</name>
    <dbReference type="NCBI Taxonomy" id="315423"/>
    <lineage>
        <taxon>Bacteria</taxon>
        <taxon>Pseudomonadati</taxon>
        <taxon>Pseudomonadota</taxon>
        <taxon>Alphaproteobacteria</taxon>
        <taxon>Rhodobacterales</taxon>
        <taxon>Roseobacteraceae</taxon>
        <taxon>Palleronia</taxon>
    </lineage>
</organism>
<evidence type="ECO:0000313" key="1">
    <source>
        <dbReference type="EMBL" id="SLN61498.1"/>
    </source>
</evidence>
<dbReference type="OrthoDB" id="9800666at2"/>
<evidence type="ECO:0000313" key="2">
    <source>
        <dbReference type="Proteomes" id="UP000193870"/>
    </source>
</evidence>
<dbReference type="Proteomes" id="UP000193870">
    <property type="component" value="Unassembled WGS sequence"/>
</dbReference>
<dbReference type="EMBL" id="FWFV01000009">
    <property type="protein sequence ID" value="SLN61498.1"/>
    <property type="molecule type" value="Genomic_DNA"/>
</dbReference>